<evidence type="ECO:0000256" key="1">
    <source>
        <dbReference type="ARBA" id="ARBA00000085"/>
    </source>
</evidence>
<reference evidence="7 8" key="1">
    <citation type="submission" date="2018-06" db="EMBL/GenBank/DDBJ databases">
        <title>Genomic Encyclopedia of Type Strains, Phase IV (KMG-IV): sequencing the most valuable type-strain genomes for metagenomic binning, comparative biology and taxonomic classification.</title>
        <authorList>
            <person name="Goeker M."/>
        </authorList>
    </citation>
    <scope>NUCLEOTIDE SEQUENCE [LARGE SCALE GENOMIC DNA]</scope>
    <source>
        <strain evidence="7 8">DSM 18048</strain>
    </source>
</reference>
<dbReference type="InterPro" id="IPR036097">
    <property type="entry name" value="HisK_dim/P_sf"/>
</dbReference>
<dbReference type="FunFam" id="3.30.565.10:FF:000006">
    <property type="entry name" value="Sensor histidine kinase WalK"/>
    <property type="match status" value="1"/>
</dbReference>
<feature type="domain" description="Histidine kinase" evidence="6">
    <location>
        <begin position="177"/>
        <end position="390"/>
    </location>
</feature>
<dbReference type="OrthoDB" id="9808408at2"/>
<dbReference type="SUPFAM" id="SSF55785">
    <property type="entry name" value="PYP-like sensor domain (PAS domain)"/>
    <property type="match status" value="1"/>
</dbReference>
<dbReference type="GO" id="GO:0030295">
    <property type="term" value="F:protein kinase activator activity"/>
    <property type="evidence" value="ECO:0007669"/>
    <property type="project" value="TreeGrafter"/>
</dbReference>
<keyword evidence="5" id="KW-0418">Kinase</keyword>
<dbReference type="GO" id="GO:0000156">
    <property type="term" value="F:phosphorelay response regulator activity"/>
    <property type="evidence" value="ECO:0007669"/>
    <property type="project" value="TreeGrafter"/>
</dbReference>
<dbReference type="InterPro" id="IPR004358">
    <property type="entry name" value="Sig_transdc_His_kin-like_C"/>
</dbReference>
<dbReference type="PANTHER" id="PTHR42878:SF15">
    <property type="entry name" value="BACTERIOPHYTOCHROME"/>
    <property type="match status" value="1"/>
</dbReference>
<keyword evidence="8" id="KW-1185">Reference proteome</keyword>
<dbReference type="Gene3D" id="3.30.565.10">
    <property type="entry name" value="Histidine kinase-like ATPase, C-terminal domain"/>
    <property type="match status" value="1"/>
</dbReference>
<dbReference type="Pfam" id="PF02518">
    <property type="entry name" value="HATPase_c"/>
    <property type="match status" value="1"/>
</dbReference>
<evidence type="ECO:0000313" key="7">
    <source>
        <dbReference type="EMBL" id="PYE53343.1"/>
    </source>
</evidence>
<organism evidence="7 8">
    <name type="scientific">Deinococcus yavapaiensis KR-236</name>
    <dbReference type="NCBI Taxonomy" id="694435"/>
    <lineage>
        <taxon>Bacteria</taxon>
        <taxon>Thermotogati</taxon>
        <taxon>Deinococcota</taxon>
        <taxon>Deinococci</taxon>
        <taxon>Deinococcales</taxon>
        <taxon>Deinococcaceae</taxon>
        <taxon>Deinococcus</taxon>
    </lineage>
</organism>
<dbReference type="EMBL" id="QJSX01000009">
    <property type="protein sequence ID" value="PYE53343.1"/>
    <property type="molecule type" value="Genomic_DNA"/>
</dbReference>
<evidence type="ECO:0000313" key="8">
    <source>
        <dbReference type="Proteomes" id="UP000248326"/>
    </source>
</evidence>
<evidence type="ECO:0000259" key="6">
    <source>
        <dbReference type="PROSITE" id="PS50109"/>
    </source>
</evidence>
<keyword evidence="4" id="KW-0808">Transferase</keyword>
<dbReference type="PRINTS" id="PR00344">
    <property type="entry name" value="BCTRLSENSOR"/>
</dbReference>
<comment type="catalytic activity">
    <reaction evidence="1">
        <text>ATP + protein L-histidine = ADP + protein N-phospho-L-histidine.</text>
        <dbReference type="EC" id="2.7.13.3"/>
    </reaction>
</comment>
<dbReference type="PANTHER" id="PTHR42878">
    <property type="entry name" value="TWO-COMPONENT HISTIDINE KINASE"/>
    <property type="match status" value="1"/>
</dbReference>
<dbReference type="InterPro" id="IPR013656">
    <property type="entry name" value="PAS_4"/>
</dbReference>
<dbReference type="AlphaFoldDB" id="A0A318S8I2"/>
<evidence type="ECO:0000256" key="3">
    <source>
        <dbReference type="ARBA" id="ARBA00022553"/>
    </source>
</evidence>
<proteinExistence type="predicted"/>
<dbReference type="Gene3D" id="3.30.450.20">
    <property type="entry name" value="PAS domain"/>
    <property type="match status" value="1"/>
</dbReference>
<dbReference type="SUPFAM" id="SSF47384">
    <property type="entry name" value="Homodimeric domain of signal transducing histidine kinase"/>
    <property type="match status" value="1"/>
</dbReference>
<dbReference type="Gene3D" id="1.10.287.130">
    <property type="match status" value="1"/>
</dbReference>
<name>A0A318S8I2_9DEIO</name>
<protein>
    <recommendedName>
        <fullName evidence="2">histidine kinase</fullName>
        <ecNumber evidence="2">2.7.13.3</ecNumber>
    </recommendedName>
</protein>
<dbReference type="PROSITE" id="PS50109">
    <property type="entry name" value="HIS_KIN"/>
    <property type="match status" value="1"/>
</dbReference>
<evidence type="ECO:0000256" key="4">
    <source>
        <dbReference type="ARBA" id="ARBA00022679"/>
    </source>
</evidence>
<dbReference type="SMART" id="SM00387">
    <property type="entry name" value="HATPase_c"/>
    <property type="match status" value="1"/>
</dbReference>
<dbReference type="InterPro" id="IPR036890">
    <property type="entry name" value="HATPase_C_sf"/>
</dbReference>
<dbReference type="SUPFAM" id="SSF55874">
    <property type="entry name" value="ATPase domain of HSP90 chaperone/DNA topoisomerase II/histidine kinase"/>
    <property type="match status" value="1"/>
</dbReference>
<dbReference type="EC" id="2.7.13.3" evidence="2"/>
<dbReference type="InterPro" id="IPR035965">
    <property type="entry name" value="PAS-like_dom_sf"/>
</dbReference>
<dbReference type="GO" id="GO:0007234">
    <property type="term" value="P:osmosensory signaling via phosphorelay pathway"/>
    <property type="evidence" value="ECO:0007669"/>
    <property type="project" value="TreeGrafter"/>
</dbReference>
<dbReference type="InterPro" id="IPR003594">
    <property type="entry name" value="HATPase_dom"/>
</dbReference>
<dbReference type="Proteomes" id="UP000248326">
    <property type="component" value="Unassembled WGS sequence"/>
</dbReference>
<comment type="caution">
    <text evidence="7">The sequence shown here is derived from an EMBL/GenBank/DDBJ whole genome shotgun (WGS) entry which is preliminary data.</text>
</comment>
<dbReference type="InterPro" id="IPR050351">
    <property type="entry name" value="BphY/WalK/GraS-like"/>
</dbReference>
<evidence type="ECO:0000256" key="5">
    <source>
        <dbReference type="ARBA" id="ARBA00022777"/>
    </source>
</evidence>
<accession>A0A318S8I2</accession>
<dbReference type="InterPro" id="IPR003661">
    <property type="entry name" value="HisK_dim/P_dom"/>
</dbReference>
<dbReference type="GO" id="GO:0000155">
    <property type="term" value="F:phosphorelay sensor kinase activity"/>
    <property type="evidence" value="ECO:0007669"/>
    <property type="project" value="InterPro"/>
</dbReference>
<sequence length="390" mass="43313">MTSFDFSPSRSIDLPLSAVQAMLDAVPGHVAVVDERGGIRAVNRAWIQFMLENGGNSTTCGVGANYLRVCDGAGGSNVDDGTRVAAGLRGVLDGTLARFDLEYPCHSPTRQRWYVVHVTPFRDGGDGYALVMHEDVTIRKLAEIREADLDVEIAERVQTRTKKLRDENSELDAFIGAVSHDMRAPVRHVRSFVGKLRSKVEPRLSEDEARLFDIIESATMRLNSMIDELLGLARVSQKALDFQEVNLAQVVLRAWQHMAPETEGRAIEWIAGDLPVVRGDPELLRLVFENLLSNAVKYTSGRDRAKIEVGAVHAEDEWVVFVQDDGAGFDMKFVGRLFGAFQRLHTEREFSGIGMGLANVKRIVERHGGRVWARSHPGDGATFYLAFPKR</sequence>
<evidence type="ECO:0000256" key="2">
    <source>
        <dbReference type="ARBA" id="ARBA00012438"/>
    </source>
</evidence>
<gene>
    <name evidence="7" type="ORF">DES52_109117</name>
</gene>
<dbReference type="InterPro" id="IPR005467">
    <property type="entry name" value="His_kinase_dom"/>
</dbReference>
<dbReference type="SMART" id="SM00388">
    <property type="entry name" value="HisKA"/>
    <property type="match status" value="1"/>
</dbReference>
<dbReference type="Pfam" id="PF00512">
    <property type="entry name" value="HisKA"/>
    <property type="match status" value="1"/>
</dbReference>
<keyword evidence="3" id="KW-0597">Phosphoprotein</keyword>
<dbReference type="Pfam" id="PF08448">
    <property type="entry name" value="PAS_4"/>
    <property type="match status" value="1"/>
</dbReference>
<dbReference type="CDD" id="cd00082">
    <property type="entry name" value="HisKA"/>
    <property type="match status" value="1"/>
</dbReference>
<dbReference type="RefSeq" id="WP_110887137.1">
    <property type="nucleotide sequence ID" value="NZ_QJSX01000009.1"/>
</dbReference>